<dbReference type="EMBL" id="JOKQ01000001">
    <property type="protein sequence ID" value="KHN70428.1"/>
    <property type="molecule type" value="Genomic_DNA"/>
</dbReference>
<dbReference type="OrthoDB" id="10249311at2759"/>
<dbReference type="GeneID" id="26260924"/>
<proteinExistence type="predicted"/>
<dbReference type="Pfam" id="PF01248">
    <property type="entry name" value="Ribosomal_L7Ae"/>
    <property type="match status" value="1"/>
</dbReference>
<dbReference type="AlphaFoldDB" id="A0A0B2UM47"/>
<evidence type="ECO:0000259" key="3">
    <source>
        <dbReference type="Pfam" id="PF01248"/>
    </source>
</evidence>
<dbReference type="GO" id="GO:1990904">
    <property type="term" value="C:ribonucleoprotein complex"/>
    <property type="evidence" value="ECO:0007669"/>
    <property type="project" value="UniProtKB-KW"/>
</dbReference>
<dbReference type="SUPFAM" id="SSF55315">
    <property type="entry name" value="L30e-like"/>
    <property type="match status" value="1"/>
</dbReference>
<dbReference type="InterPro" id="IPR029064">
    <property type="entry name" value="Ribosomal_eL30-like_sf"/>
</dbReference>
<keyword evidence="1 4" id="KW-0689">Ribosomal protein</keyword>
<gene>
    <name evidence="4" type="ORF">M896_010810</name>
</gene>
<dbReference type="HOGENOM" id="CLU_146851_0_0_1"/>
<dbReference type="RefSeq" id="XP_014564470.1">
    <property type="nucleotide sequence ID" value="XM_014708984.1"/>
</dbReference>
<dbReference type="InterPro" id="IPR004038">
    <property type="entry name" value="Ribosomal_eL8/eL30/eS12/Gad45"/>
</dbReference>
<keyword evidence="2" id="KW-0687">Ribonucleoprotein</keyword>
<dbReference type="InParanoid" id="A0A0B2UM47"/>
<evidence type="ECO:0000256" key="1">
    <source>
        <dbReference type="ARBA" id="ARBA00022980"/>
    </source>
</evidence>
<dbReference type="Gene3D" id="3.30.1330.30">
    <property type="match status" value="1"/>
</dbReference>
<accession>A0A0B2UM47</accession>
<dbReference type="Proteomes" id="UP000031056">
    <property type="component" value="Unassembled WGS sequence"/>
</dbReference>
<dbReference type="PANTHER" id="PTHR11843">
    <property type="entry name" value="40S RIBOSOMAL PROTEIN S12"/>
    <property type="match status" value="1"/>
</dbReference>
<comment type="caution">
    <text evidence="4">The sequence shown here is derived from an EMBL/GenBank/DDBJ whole genome shotgun (WGS) entry which is preliminary data.</text>
</comment>
<dbReference type="GO" id="GO:0005840">
    <property type="term" value="C:ribosome"/>
    <property type="evidence" value="ECO:0007669"/>
    <property type="project" value="UniProtKB-KW"/>
</dbReference>
<evidence type="ECO:0000313" key="4">
    <source>
        <dbReference type="EMBL" id="KHN70428.1"/>
    </source>
</evidence>
<feature type="domain" description="Ribosomal protein eL8/eL30/eS12/Gadd45" evidence="3">
    <location>
        <begin position="20"/>
        <end position="94"/>
    </location>
</feature>
<dbReference type="VEuPathDB" id="MicrosporidiaDB:M896_010810"/>
<evidence type="ECO:0000256" key="2">
    <source>
        <dbReference type="ARBA" id="ARBA00023274"/>
    </source>
</evidence>
<dbReference type="STRING" id="1354746.A0A0B2UM47"/>
<keyword evidence="5" id="KW-1185">Reference proteome</keyword>
<name>A0A0B2UM47_9MICR</name>
<organism evidence="4 5">
    <name type="scientific">Ordospora colligata OC4</name>
    <dbReference type="NCBI Taxonomy" id="1354746"/>
    <lineage>
        <taxon>Eukaryota</taxon>
        <taxon>Fungi</taxon>
        <taxon>Fungi incertae sedis</taxon>
        <taxon>Microsporidia</taxon>
        <taxon>Ordosporidae</taxon>
        <taxon>Ordospora</taxon>
    </lineage>
</organism>
<evidence type="ECO:0000313" key="5">
    <source>
        <dbReference type="Proteomes" id="UP000031056"/>
    </source>
</evidence>
<sequence>MSEVQELMVEPEKTTTIEDALKKVCMVSRTYCKLSKGTKETLKKILSGQMRFVMLAKDADQKIKTIVMDLASKANVPVVLIETRADLGKIVGVVEINEEGKSSGGKGCSVAGVQDYCEQTMEAGFVQAALLTGVLSK</sequence>
<dbReference type="FunCoup" id="A0A0B2UM47">
    <property type="interactions" value="188"/>
</dbReference>
<reference evidence="4 5" key="1">
    <citation type="journal article" date="2014" name="MBio">
        <title>The Ordospora colligata genome; evolution of extreme reduction in microsporidia and host-to-parasite horizontal gene transfer.</title>
        <authorList>
            <person name="Pombert J.-F."/>
            <person name="Haag K.L."/>
            <person name="Beidas S."/>
            <person name="Ebert D."/>
            <person name="Keeling P.J."/>
        </authorList>
    </citation>
    <scope>NUCLEOTIDE SEQUENCE [LARGE SCALE GENOMIC DNA]</scope>
    <source>
        <strain evidence="4 5">OC4</strain>
    </source>
</reference>
<protein>
    <submittedName>
        <fullName evidence="4">Ribosomal protein S12</fullName>
    </submittedName>
</protein>